<dbReference type="AlphaFoldDB" id="J1JPR9"/>
<keyword evidence="2" id="KW-0808">Transferase</keyword>
<dbReference type="GO" id="GO:0031640">
    <property type="term" value="P:killing of cells of another organism"/>
    <property type="evidence" value="ECO:0007669"/>
    <property type="project" value="UniProtKB-KW"/>
</dbReference>
<keyword evidence="2" id="KW-0963">Cytoplasm</keyword>
<keyword evidence="2" id="KW-0012">Acyltransferase</keyword>
<dbReference type="GO" id="GO:0009404">
    <property type="term" value="P:toxin metabolic process"/>
    <property type="evidence" value="ECO:0007669"/>
    <property type="project" value="UniProtKB-UniRule"/>
</dbReference>
<accession>J1JPR9</accession>
<dbReference type="EC" id="2.3.1.-" evidence="2"/>
<sequence>MLEKEKLLSNVDWQGGKYMWLINYVASYGHAVHIVRDMQRNIFPDQRVIVRPSNATKTVEYEKLPSGVATEHSPHPISCCKANVYKSFKPHCYEEKKL</sequence>
<protein>
    <recommendedName>
        <fullName evidence="2">RTX toxin-activating lysine-acyltransferase</fullName>
        <ecNumber evidence="2">2.3.1.-</ecNumber>
    </recommendedName>
</protein>
<keyword evidence="2" id="KW-0204">Cytolysis</keyword>
<dbReference type="PATRIC" id="fig|1094556.3.peg.759"/>
<name>J1JPR9_9HYPH</name>
<dbReference type="GO" id="GO:0016746">
    <property type="term" value="F:acyltransferase activity"/>
    <property type="evidence" value="ECO:0007669"/>
    <property type="project" value="UniProtKB-UniRule"/>
</dbReference>
<gene>
    <name evidence="3" type="ORF">MCY_00654</name>
</gene>
<proteinExistence type="inferred from homology"/>
<dbReference type="EMBL" id="AILY01000015">
    <property type="protein sequence ID" value="EJF86777.1"/>
    <property type="molecule type" value="Genomic_DNA"/>
</dbReference>
<keyword evidence="4" id="KW-1185">Reference proteome</keyword>
<reference evidence="3 4" key="1">
    <citation type="submission" date="2012-03" db="EMBL/GenBank/DDBJ databases">
        <title>The Genome Sequence of Bartonella rattimassiliensis 15908.</title>
        <authorList>
            <consortium name="The Broad Institute Genome Sequencing Platform"/>
            <consortium name="The Broad Institute Genome Sequencing Center for Infectious Disease"/>
            <person name="Feldgarden M."/>
            <person name="Kirby J."/>
            <person name="Kosoy M."/>
            <person name="Birtles R."/>
            <person name="Probert W.S."/>
            <person name="Chiaraviglio L."/>
            <person name="Young S.K."/>
            <person name="Zeng Q."/>
            <person name="Gargeya S."/>
            <person name="Fitzgerald M."/>
            <person name="Haas B."/>
            <person name="Abouelleil A."/>
            <person name="Alvarado L."/>
            <person name="Arachchi H.M."/>
            <person name="Berlin A."/>
            <person name="Chapman S.B."/>
            <person name="Gearin G."/>
            <person name="Goldberg J."/>
            <person name="Griggs A."/>
            <person name="Gujja S."/>
            <person name="Hansen M."/>
            <person name="Heiman D."/>
            <person name="Howarth C."/>
            <person name="Larimer J."/>
            <person name="Lui A."/>
            <person name="MacDonald P.J.P."/>
            <person name="McCowen C."/>
            <person name="Montmayeur A."/>
            <person name="Murphy C."/>
            <person name="Neiman D."/>
            <person name="Pearson M."/>
            <person name="Priest M."/>
            <person name="Roberts A."/>
            <person name="Saif S."/>
            <person name="Shea T."/>
            <person name="Sisk P."/>
            <person name="Stolte C."/>
            <person name="Sykes S."/>
            <person name="Wortman J."/>
            <person name="Nusbaum C."/>
            <person name="Birren B."/>
        </authorList>
    </citation>
    <scope>NUCLEOTIDE SEQUENCE [LARGE SCALE GENOMIC DNA]</scope>
    <source>
        <strain evidence="3 4">15908</strain>
    </source>
</reference>
<comment type="similarity">
    <text evidence="1 2">Belongs to the RTX toxin acyltransferase family.</text>
</comment>
<organism evidence="3 4">
    <name type="scientific">Bartonella rattimassiliensis 15908</name>
    <dbReference type="NCBI Taxonomy" id="1094556"/>
    <lineage>
        <taxon>Bacteria</taxon>
        <taxon>Pseudomonadati</taxon>
        <taxon>Pseudomonadota</taxon>
        <taxon>Alphaproteobacteria</taxon>
        <taxon>Hyphomicrobiales</taxon>
        <taxon>Bartonellaceae</taxon>
        <taxon>Bartonella</taxon>
    </lineage>
</organism>
<dbReference type="Pfam" id="PF02794">
    <property type="entry name" value="HlyC"/>
    <property type="match status" value="1"/>
</dbReference>
<evidence type="ECO:0000313" key="3">
    <source>
        <dbReference type="EMBL" id="EJF86777.1"/>
    </source>
</evidence>
<dbReference type="InterPro" id="IPR003996">
    <property type="entry name" value="RTX_toxin-activating_protC_bac"/>
</dbReference>
<comment type="caution">
    <text evidence="3">The sequence shown here is derived from an EMBL/GenBank/DDBJ whole genome shotgun (WGS) entry which is preliminary data.</text>
</comment>
<comment type="subcellular location">
    <subcellularLocation>
        <location evidence="2">Cytoplasm</location>
    </subcellularLocation>
</comment>
<comment type="function">
    <text evidence="2">Involved in fatty acylation of protoxin at internal lysine residues, thereby converting it to the active toxin.</text>
</comment>
<dbReference type="HOGENOM" id="CLU_2328121_0_0_5"/>
<evidence type="ECO:0000256" key="1">
    <source>
        <dbReference type="ARBA" id="ARBA00005686"/>
    </source>
</evidence>
<dbReference type="GO" id="GO:0005737">
    <property type="term" value="C:cytoplasm"/>
    <property type="evidence" value="ECO:0007669"/>
    <property type="project" value="UniProtKB-SubCell"/>
</dbReference>
<dbReference type="Proteomes" id="UP000001077">
    <property type="component" value="Unassembled WGS sequence"/>
</dbReference>
<evidence type="ECO:0000256" key="2">
    <source>
        <dbReference type="RuleBase" id="RU368102"/>
    </source>
</evidence>
<dbReference type="RefSeq" id="WP_007346957.1">
    <property type="nucleotide sequence ID" value="NZ_CALY02000033.1"/>
</dbReference>
<evidence type="ECO:0000313" key="4">
    <source>
        <dbReference type="Proteomes" id="UP000001077"/>
    </source>
</evidence>